<keyword evidence="2" id="KW-1185">Reference proteome</keyword>
<sequence>MDKKSDNEIPTLLKERIDLKALTAKTFANVIENIRNGKTEEISMDLNTEIWFFTHFGIVSGSLYIPSEENDAFDPTYFLHTLIFKTRDSLLSSYIEKGVARLTNDSSFVLLKNVTVKPYASPSTPYKLGYFLLYGDAILGISFGDQPKDQYVHVVE</sequence>
<name>A0A840DYQ7_9BACL</name>
<proteinExistence type="predicted"/>
<dbReference type="EMBL" id="JACIDE010000025">
    <property type="protein sequence ID" value="MBB4075108.1"/>
    <property type="molecule type" value="Genomic_DNA"/>
</dbReference>
<evidence type="ECO:0000313" key="1">
    <source>
        <dbReference type="EMBL" id="MBB4075108.1"/>
    </source>
</evidence>
<organism evidence="1 2">
    <name type="scientific">Anoxybacteroides voinovskiense</name>
    <dbReference type="NCBI Taxonomy" id="230470"/>
    <lineage>
        <taxon>Bacteria</taxon>
        <taxon>Bacillati</taxon>
        <taxon>Bacillota</taxon>
        <taxon>Bacilli</taxon>
        <taxon>Bacillales</taxon>
        <taxon>Anoxybacillaceae</taxon>
        <taxon>Anoxybacteroides</taxon>
    </lineage>
</organism>
<dbReference type="RefSeq" id="WP_183185628.1">
    <property type="nucleotide sequence ID" value="NZ_BMNP01000024.1"/>
</dbReference>
<reference evidence="1 2" key="1">
    <citation type="submission" date="2020-08" db="EMBL/GenBank/DDBJ databases">
        <title>Genomic Encyclopedia of Type Strains, Phase IV (KMG-IV): sequencing the most valuable type-strain genomes for metagenomic binning, comparative biology and taxonomic classification.</title>
        <authorList>
            <person name="Goeker M."/>
        </authorList>
    </citation>
    <scope>NUCLEOTIDE SEQUENCE [LARGE SCALE GENOMIC DNA]</scope>
    <source>
        <strain evidence="1 2">DSM 17075</strain>
    </source>
</reference>
<evidence type="ECO:0000313" key="2">
    <source>
        <dbReference type="Proteomes" id="UP000559598"/>
    </source>
</evidence>
<protein>
    <submittedName>
        <fullName evidence="1">Uncharacterized protein</fullName>
    </submittedName>
</protein>
<gene>
    <name evidence="1" type="ORF">GGR02_002910</name>
</gene>
<dbReference type="Proteomes" id="UP000559598">
    <property type="component" value="Unassembled WGS sequence"/>
</dbReference>
<accession>A0A840DYQ7</accession>
<dbReference type="AlphaFoldDB" id="A0A840DYQ7"/>
<comment type="caution">
    <text evidence="1">The sequence shown here is derived from an EMBL/GenBank/DDBJ whole genome shotgun (WGS) entry which is preliminary data.</text>
</comment>